<dbReference type="PANTHER" id="PTHR12236:SF76">
    <property type="entry name" value="ADULT-SPECIFIC CUTICULAR PROTEIN ACP-20-LIKE PROTEIN"/>
    <property type="match status" value="1"/>
</dbReference>
<name>A0A8J9UZZ9_9NEOP</name>
<gene>
    <name evidence="6" type="ORF">BINO364_LOCUS14042</name>
</gene>
<proteinExistence type="predicted"/>
<dbReference type="Pfam" id="PF00379">
    <property type="entry name" value="Chitin_bind_4"/>
    <property type="match status" value="1"/>
</dbReference>
<dbReference type="GO" id="GO:0005615">
    <property type="term" value="C:extracellular space"/>
    <property type="evidence" value="ECO:0007669"/>
    <property type="project" value="TreeGrafter"/>
</dbReference>
<dbReference type="OrthoDB" id="6510765at2759"/>
<dbReference type="AlphaFoldDB" id="A0A8J9UZZ9"/>
<evidence type="ECO:0000256" key="4">
    <source>
        <dbReference type="SAM" id="MobiDB-lite"/>
    </source>
</evidence>
<dbReference type="PANTHER" id="PTHR12236">
    <property type="entry name" value="STRUCTURAL CONTITUENT OF CUTICLE"/>
    <property type="match status" value="1"/>
</dbReference>
<evidence type="ECO:0000256" key="2">
    <source>
        <dbReference type="ARBA" id="ARBA00022729"/>
    </source>
</evidence>
<dbReference type="PROSITE" id="PS51155">
    <property type="entry name" value="CHIT_BIND_RR_2"/>
    <property type="match status" value="1"/>
</dbReference>
<organism evidence="6 7">
    <name type="scientific">Brenthis ino</name>
    <name type="common">lesser marbled fritillary</name>
    <dbReference type="NCBI Taxonomy" id="405034"/>
    <lineage>
        <taxon>Eukaryota</taxon>
        <taxon>Metazoa</taxon>
        <taxon>Ecdysozoa</taxon>
        <taxon>Arthropoda</taxon>
        <taxon>Hexapoda</taxon>
        <taxon>Insecta</taxon>
        <taxon>Pterygota</taxon>
        <taxon>Neoptera</taxon>
        <taxon>Endopterygota</taxon>
        <taxon>Lepidoptera</taxon>
        <taxon>Glossata</taxon>
        <taxon>Ditrysia</taxon>
        <taxon>Papilionoidea</taxon>
        <taxon>Nymphalidae</taxon>
        <taxon>Heliconiinae</taxon>
        <taxon>Argynnini</taxon>
        <taxon>Brenthis</taxon>
    </lineage>
</organism>
<protein>
    <submittedName>
        <fullName evidence="6">Uncharacterized protein</fullName>
    </submittedName>
</protein>
<evidence type="ECO:0000256" key="3">
    <source>
        <dbReference type="PROSITE-ProRule" id="PRU00497"/>
    </source>
</evidence>
<keyword evidence="1 3" id="KW-0193">Cuticle</keyword>
<dbReference type="InterPro" id="IPR051217">
    <property type="entry name" value="Insect_Cuticle_Struc_Prot"/>
</dbReference>
<reference evidence="6" key="1">
    <citation type="submission" date="2021-12" db="EMBL/GenBank/DDBJ databases">
        <authorList>
            <person name="Martin H S."/>
        </authorList>
    </citation>
    <scope>NUCLEOTIDE SEQUENCE</scope>
</reference>
<dbReference type="GO" id="GO:0042302">
    <property type="term" value="F:structural constituent of cuticle"/>
    <property type="evidence" value="ECO:0007669"/>
    <property type="project" value="UniProtKB-UniRule"/>
</dbReference>
<feature type="signal peptide" evidence="5">
    <location>
        <begin position="1"/>
        <end position="17"/>
    </location>
</feature>
<sequence>MYTKVLCLAAFMAVALASDSHGHAYSSQHISRHDGKPEIVHVGHGGEHGHGHGHESIDYYAYPKYEFEYKVEDHHTGDIKSQRESRDGDEVKGYYSLHQPDGSEREVHYHGDKHSGFHADVKYGTHHVIPQKHYHH</sequence>
<keyword evidence="2 5" id="KW-0732">Signal</keyword>
<feature type="compositionally biased region" description="Basic and acidic residues" evidence="4">
    <location>
        <begin position="74"/>
        <end position="92"/>
    </location>
</feature>
<dbReference type="Proteomes" id="UP000838878">
    <property type="component" value="Chromosome 7"/>
</dbReference>
<evidence type="ECO:0000313" key="7">
    <source>
        <dbReference type="Proteomes" id="UP000838878"/>
    </source>
</evidence>
<feature type="non-terminal residue" evidence="6">
    <location>
        <position position="136"/>
    </location>
</feature>
<evidence type="ECO:0000256" key="1">
    <source>
        <dbReference type="ARBA" id="ARBA00022460"/>
    </source>
</evidence>
<feature type="chain" id="PRO_5035462997" evidence="5">
    <location>
        <begin position="18"/>
        <end position="136"/>
    </location>
</feature>
<dbReference type="InterPro" id="IPR000618">
    <property type="entry name" value="Insect_cuticle"/>
</dbReference>
<evidence type="ECO:0000256" key="5">
    <source>
        <dbReference type="SAM" id="SignalP"/>
    </source>
</evidence>
<dbReference type="EMBL" id="OV170227">
    <property type="protein sequence ID" value="CAH0728872.1"/>
    <property type="molecule type" value="Genomic_DNA"/>
</dbReference>
<keyword evidence="7" id="KW-1185">Reference proteome</keyword>
<dbReference type="PRINTS" id="PR00947">
    <property type="entry name" value="CUTICLE"/>
</dbReference>
<feature type="region of interest" description="Disordered" evidence="4">
    <location>
        <begin position="74"/>
        <end position="93"/>
    </location>
</feature>
<dbReference type="GO" id="GO:0031012">
    <property type="term" value="C:extracellular matrix"/>
    <property type="evidence" value="ECO:0007669"/>
    <property type="project" value="TreeGrafter"/>
</dbReference>
<evidence type="ECO:0000313" key="6">
    <source>
        <dbReference type="EMBL" id="CAH0728872.1"/>
    </source>
</evidence>
<accession>A0A8J9UZZ9</accession>